<evidence type="ECO:0000256" key="1">
    <source>
        <dbReference type="ARBA" id="ARBA00004651"/>
    </source>
</evidence>
<sequence length="190" mass="20814">MPTPDASLDAPVPSLWQLFYNFVWVGLCGFGGVMPWARQMMVDRRRWVSEQEFNELLSTGQFFPGPNIANVGIIYGRRLHGLPGAFVTVCGLYLFPSLITVLAGFAYAKWWSHAVVQEVFGAVMPIATGLMLGTTLRLLKAMPRTLANYSAFVLTFVLMAVLVLPLWSVLLICIPASLALSFIGSAKAAN</sequence>
<comment type="caution">
    <text evidence="8">The sequence shown here is derived from an EMBL/GenBank/DDBJ whole genome shotgun (WGS) entry which is preliminary data.</text>
</comment>
<keyword evidence="3" id="KW-1003">Cell membrane</keyword>
<feature type="transmembrane region" description="Helical" evidence="7">
    <location>
        <begin position="151"/>
        <end position="184"/>
    </location>
</feature>
<keyword evidence="6 7" id="KW-0472">Membrane</keyword>
<name>A0ABT6QUW6_9PSED</name>
<keyword evidence="9" id="KW-1185">Reference proteome</keyword>
<evidence type="ECO:0000256" key="4">
    <source>
        <dbReference type="ARBA" id="ARBA00022692"/>
    </source>
</evidence>
<evidence type="ECO:0000256" key="2">
    <source>
        <dbReference type="ARBA" id="ARBA00005262"/>
    </source>
</evidence>
<keyword evidence="4 7" id="KW-0812">Transmembrane</keyword>
<dbReference type="Proteomes" id="UP001159100">
    <property type="component" value="Unassembled WGS sequence"/>
</dbReference>
<gene>
    <name evidence="8" type="ORF">POF45_25200</name>
</gene>
<feature type="transmembrane region" description="Helical" evidence="7">
    <location>
        <begin position="119"/>
        <end position="139"/>
    </location>
</feature>
<dbReference type="InterPro" id="IPR052518">
    <property type="entry name" value="CHR_Transporter"/>
</dbReference>
<comment type="similarity">
    <text evidence="2">Belongs to the chromate ion transporter (CHR) (TC 2.A.51) family.</text>
</comment>
<dbReference type="PANTHER" id="PTHR43663">
    <property type="entry name" value="CHROMATE TRANSPORT PROTEIN-RELATED"/>
    <property type="match status" value="1"/>
</dbReference>
<comment type="subcellular location">
    <subcellularLocation>
        <location evidence="1">Cell membrane</location>
        <topology evidence="1">Multi-pass membrane protein</topology>
    </subcellularLocation>
</comment>
<protein>
    <submittedName>
        <fullName evidence="8">Chromate transporter</fullName>
    </submittedName>
</protein>
<evidence type="ECO:0000256" key="5">
    <source>
        <dbReference type="ARBA" id="ARBA00022989"/>
    </source>
</evidence>
<evidence type="ECO:0000313" key="8">
    <source>
        <dbReference type="EMBL" id="MDI2594702.1"/>
    </source>
</evidence>
<evidence type="ECO:0000256" key="6">
    <source>
        <dbReference type="ARBA" id="ARBA00023136"/>
    </source>
</evidence>
<accession>A0ABT6QUW6</accession>
<dbReference type="PANTHER" id="PTHR43663:SF1">
    <property type="entry name" value="CHROMATE TRANSPORTER"/>
    <property type="match status" value="1"/>
</dbReference>
<evidence type="ECO:0000313" key="9">
    <source>
        <dbReference type="Proteomes" id="UP001159100"/>
    </source>
</evidence>
<feature type="transmembrane region" description="Helical" evidence="7">
    <location>
        <begin position="85"/>
        <end position="107"/>
    </location>
</feature>
<evidence type="ECO:0000256" key="3">
    <source>
        <dbReference type="ARBA" id="ARBA00022475"/>
    </source>
</evidence>
<reference evidence="8 9" key="1">
    <citation type="submission" date="2023-02" db="EMBL/GenBank/DDBJ databases">
        <title>Pseudomonas chrutzelriedensis sp. nov., a potently antifungal strain isolated from moss.</title>
        <authorList>
            <person name="Schnyder A."/>
            <person name="Kalawong R."/>
            <person name="Eberl L."/>
            <person name="Agnoli K."/>
        </authorList>
    </citation>
    <scope>NUCLEOTIDE SEQUENCE [LARGE SCALE GENOMIC DNA]</scope>
    <source>
        <strain evidence="8 9">681</strain>
    </source>
</reference>
<dbReference type="Pfam" id="PF02417">
    <property type="entry name" value="Chromate_transp"/>
    <property type="match status" value="1"/>
</dbReference>
<evidence type="ECO:0000256" key="7">
    <source>
        <dbReference type="SAM" id="Phobius"/>
    </source>
</evidence>
<keyword evidence="5 7" id="KW-1133">Transmembrane helix</keyword>
<feature type="transmembrane region" description="Helical" evidence="7">
    <location>
        <begin position="18"/>
        <end position="37"/>
    </location>
</feature>
<dbReference type="RefSeq" id="WP_259501113.1">
    <property type="nucleotide sequence ID" value="NZ_JARBWL010000002.1"/>
</dbReference>
<organism evidence="8 9">
    <name type="scientific">Pseudomonas fungipugnans</name>
    <dbReference type="NCBI Taxonomy" id="3024217"/>
    <lineage>
        <taxon>Bacteria</taxon>
        <taxon>Pseudomonadati</taxon>
        <taxon>Pseudomonadota</taxon>
        <taxon>Gammaproteobacteria</taxon>
        <taxon>Pseudomonadales</taxon>
        <taxon>Pseudomonadaceae</taxon>
        <taxon>Pseudomonas</taxon>
    </lineage>
</organism>
<dbReference type="EMBL" id="JARBWL010000002">
    <property type="protein sequence ID" value="MDI2594702.1"/>
    <property type="molecule type" value="Genomic_DNA"/>
</dbReference>
<proteinExistence type="inferred from homology"/>
<dbReference type="InterPro" id="IPR003370">
    <property type="entry name" value="Chromate_transpt"/>
</dbReference>